<evidence type="ECO:0000313" key="1">
    <source>
        <dbReference type="EMBL" id="KAL0132568.1"/>
    </source>
</evidence>
<dbReference type="AlphaFoldDB" id="A0AAW2GZF8"/>
<gene>
    <name evidence="1" type="ORF">PUN28_000373</name>
</gene>
<comment type="caution">
    <text evidence="1">The sequence shown here is derived from an EMBL/GenBank/DDBJ whole genome shotgun (WGS) entry which is preliminary data.</text>
</comment>
<name>A0AAW2GZF8_9HYME</name>
<dbReference type="Proteomes" id="UP001430953">
    <property type="component" value="Unassembled WGS sequence"/>
</dbReference>
<accession>A0AAW2GZF8</accession>
<reference evidence="1 2" key="1">
    <citation type="submission" date="2023-03" db="EMBL/GenBank/DDBJ databases">
        <title>High recombination rates correlate with genetic variation in Cardiocondyla obscurior ants.</title>
        <authorList>
            <person name="Errbii M."/>
        </authorList>
    </citation>
    <scope>NUCLEOTIDE SEQUENCE [LARGE SCALE GENOMIC DNA]</scope>
    <source>
        <strain evidence="1">Alpha-2009</strain>
        <tissue evidence="1">Whole body</tissue>
    </source>
</reference>
<evidence type="ECO:0000313" key="2">
    <source>
        <dbReference type="Proteomes" id="UP001430953"/>
    </source>
</evidence>
<organism evidence="1 2">
    <name type="scientific">Cardiocondyla obscurior</name>
    <dbReference type="NCBI Taxonomy" id="286306"/>
    <lineage>
        <taxon>Eukaryota</taxon>
        <taxon>Metazoa</taxon>
        <taxon>Ecdysozoa</taxon>
        <taxon>Arthropoda</taxon>
        <taxon>Hexapoda</taxon>
        <taxon>Insecta</taxon>
        <taxon>Pterygota</taxon>
        <taxon>Neoptera</taxon>
        <taxon>Endopterygota</taxon>
        <taxon>Hymenoptera</taxon>
        <taxon>Apocrita</taxon>
        <taxon>Aculeata</taxon>
        <taxon>Formicoidea</taxon>
        <taxon>Formicidae</taxon>
        <taxon>Myrmicinae</taxon>
        <taxon>Cardiocondyla</taxon>
    </lineage>
</organism>
<dbReference type="EMBL" id="JADYXP020000001">
    <property type="protein sequence ID" value="KAL0132568.1"/>
    <property type="molecule type" value="Genomic_DNA"/>
</dbReference>
<sequence length="84" mass="9983">MVSRRRGALHSRSCKKYLRATREKEREREREILLSRCVVVKDYRCSYHARNFEIWMLPTYGYLLSDDSESISFSSAPLTSVRCM</sequence>
<keyword evidence="2" id="KW-1185">Reference proteome</keyword>
<proteinExistence type="predicted"/>
<protein>
    <submittedName>
        <fullName evidence="1">Uncharacterized protein</fullName>
    </submittedName>
</protein>